<dbReference type="RefSeq" id="WP_344929421.1">
    <property type="nucleotide sequence ID" value="NZ_BAABCW010000017.1"/>
</dbReference>
<evidence type="ECO:0000313" key="1">
    <source>
        <dbReference type="EMBL" id="GAA3516837.1"/>
    </source>
</evidence>
<proteinExistence type="predicted"/>
<dbReference type="EMBL" id="BAABCW010000017">
    <property type="protein sequence ID" value="GAA3516837.1"/>
    <property type="molecule type" value="Genomic_DNA"/>
</dbReference>
<evidence type="ECO:0000313" key="2">
    <source>
        <dbReference type="Proteomes" id="UP001500459"/>
    </source>
</evidence>
<comment type="caution">
    <text evidence="1">The sequence shown here is derived from an EMBL/GenBank/DDBJ whole genome shotgun (WGS) entry which is preliminary data.</text>
</comment>
<gene>
    <name evidence="1" type="ORF">GCM10022393_33650</name>
</gene>
<protein>
    <submittedName>
        <fullName evidence="1">Uncharacterized protein</fullName>
    </submittedName>
</protein>
<sequence length="112" mass="12860">MDQINNQNNLVHKTLIEMNPIYNKIKLVEGIYSPVNSADVLLSLIADKIKFHNLQIICRRDNNDPQVLRAKMRISELKASRDLVTKLILQARDQGLSMKIDGVIHIEMLKNL</sequence>
<organism evidence="1 2">
    <name type="scientific">Aquimarina addita</name>
    <dbReference type="NCBI Taxonomy" id="870485"/>
    <lineage>
        <taxon>Bacteria</taxon>
        <taxon>Pseudomonadati</taxon>
        <taxon>Bacteroidota</taxon>
        <taxon>Flavobacteriia</taxon>
        <taxon>Flavobacteriales</taxon>
        <taxon>Flavobacteriaceae</taxon>
        <taxon>Aquimarina</taxon>
    </lineage>
</organism>
<name>A0ABP6UTF0_9FLAO</name>
<dbReference type="Proteomes" id="UP001500459">
    <property type="component" value="Unassembled WGS sequence"/>
</dbReference>
<keyword evidence="2" id="KW-1185">Reference proteome</keyword>
<reference evidence="2" key="1">
    <citation type="journal article" date="2019" name="Int. J. Syst. Evol. Microbiol.">
        <title>The Global Catalogue of Microorganisms (GCM) 10K type strain sequencing project: providing services to taxonomists for standard genome sequencing and annotation.</title>
        <authorList>
            <consortium name="The Broad Institute Genomics Platform"/>
            <consortium name="The Broad Institute Genome Sequencing Center for Infectious Disease"/>
            <person name="Wu L."/>
            <person name="Ma J."/>
        </authorList>
    </citation>
    <scope>NUCLEOTIDE SEQUENCE [LARGE SCALE GENOMIC DNA]</scope>
    <source>
        <strain evidence="2">JCM 17106</strain>
    </source>
</reference>
<accession>A0ABP6UTF0</accession>